<comment type="caution">
    <text evidence="2">The sequence shown here is derived from an EMBL/GenBank/DDBJ whole genome shotgun (WGS) entry which is preliminary data.</text>
</comment>
<dbReference type="AlphaFoldDB" id="A0A0W8FJV7"/>
<evidence type="ECO:0000313" key="2">
    <source>
        <dbReference type="EMBL" id="KUG21221.1"/>
    </source>
</evidence>
<sequence>MAILRRGVNAGSGLAGEGSGTCMPPALADGAAADRKAGRRPGLHMPGRQILA</sequence>
<organism evidence="2">
    <name type="scientific">hydrocarbon metagenome</name>
    <dbReference type="NCBI Taxonomy" id="938273"/>
    <lineage>
        <taxon>unclassified sequences</taxon>
        <taxon>metagenomes</taxon>
        <taxon>ecological metagenomes</taxon>
    </lineage>
</organism>
<proteinExistence type="predicted"/>
<reference evidence="2" key="1">
    <citation type="journal article" date="2015" name="Proc. Natl. Acad. Sci. U.S.A.">
        <title>Networks of energetic and metabolic interactions define dynamics in microbial communities.</title>
        <authorList>
            <person name="Embree M."/>
            <person name="Liu J.K."/>
            <person name="Al-Bassam M.M."/>
            <person name="Zengler K."/>
        </authorList>
    </citation>
    <scope>NUCLEOTIDE SEQUENCE</scope>
</reference>
<dbReference type="EMBL" id="LNQE01001088">
    <property type="protein sequence ID" value="KUG21221.1"/>
    <property type="molecule type" value="Genomic_DNA"/>
</dbReference>
<name>A0A0W8FJV7_9ZZZZ</name>
<protein>
    <submittedName>
        <fullName evidence="2">Uncharacterized protein</fullName>
    </submittedName>
</protein>
<gene>
    <name evidence="2" type="ORF">ASZ90_009036</name>
</gene>
<accession>A0A0W8FJV7</accession>
<feature type="region of interest" description="Disordered" evidence="1">
    <location>
        <begin position="1"/>
        <end position="52"/>
    </location>
</feature>
<evidence type="ECO:0000256" key="1">
    <source>
        <dbReference type="SAM" id="MobiDB-lite"/>
    </source>
</evidence>